<organism evidence="1 2">
    <name type="scientific">Daldinia eschscholtzii</name>
    <dbReference type="NCBI Taxonomy" id="292717"/>
    <lineage>
        <taxon>Eukaryota</taxon>
        <taxon>Fungi</taxon>
        <taxon>Dikarya</taxon>
        <taxon>Ascomycota</taxon>
        <taxon>Pezizomycotina</taxon>
        <taxon>Sordariomycetes</taxon>
        <taxon>Xylariomycetidae</taxon>
        <taxon>Xylariales</taxon>
        <taxon>Hypoxylaceae</taxon>
        <taxon>Daldinia</taxon>
    </lineage>
</organism>
<proteinExistence type="predicted"/>
<evidence type="ECO:0000313" key="2">
    <source>
        <dbReference type="Proteomes" id="UP001369815"/>
    </source>
</evidence>
<protein>
    <submittedName>
        <fullName evidence="1">Uncharacterized protein</fullName>
    </submittedName>
</protein>
<dbReference type="EMBL" id="JBANMG010000006">
    <property type="protein sequence ID" value="KAK6951598.1"/>
    <property type="molecule type" value="Genomic_DNA"/>
</dbReference>
<name>A0AAX6MFW6_9PEZI</name>
<comment type="caution">
    <text evidence="1">The sequence shown here is derived from an EMBL/GenBank/DDBJ whole genome shotgun (WGS) entry which is preliminary data.</text>
</comment>
<keyword evidence="2" id="KW-1185">Reference proteome</keyword>
<evidence type="ECO:0000313" key="1">
    <source>
        <dbReference type="EMBL" id="KAK6951598.1"/>
    </source>
</evidence>
<gene>
    <name evidence="1" type="ORF">Daesc_006120</name>
</gene>
<reference evidence="1 2" key="1">
    <citation type="journal article" date="2024" name="Front Chem Biol">
        <title>Unveiling the potential of Daldinia eschscholtzii MFLUCC 19-0629 through bioactivity and bioinformatics studies for enhanced sustainable agriculture production.</title>
        <authorList>
            <person name="Brooks S."/>
            <person name="Weaver J.A."/>
            <person name="Klomchit A."/>
            <person name="Alharthi S.A."/>
            <person name="Onlamun T."/>
            <person name="Nurani R."/>
            <person name="Vong T.K."/>
            <person name="Alberti F."/>
            <person name="Greco C."/>
        </authorList>
    </citation>
    <scope>NUCLEOTIDE SEQUENCE [LARGE SCALE GENOMIC DNA]</scope>
    <source>
        <strain evidence="1">MFLUCC 19-0629</strain>
    </source>
</reference>
<sequence>MSAEKYLEDTALAQLSQLAAKLTVLNSINVDSAALTNAQVEQLSGFIDWASYAKNHVSLAAIVSTKPDIQDERRMVLRVVAETDICTPFKNSPLNKVV</sequence>
<dbReference type="Proteomes" id="UP001369815">
    <property type="component" value="Unassembled WGS sequence"/>
</dbReference>
<dbReference type="AlphaFoldDB" id="A0AAX6MFW6"/>
<accession>A0AAX6MFW6</accession>